<protein>
    <submittedName>
        <fullName evidence="1">Uncharacterized protein</fullName>
    </submittedName>
</protein>
<dbReference type="AlphaFoldDB" id="A0A3M7RV94"/>
<sequence length="101" mass="11205">SLHFLVLFDTLACAESIKRNSSFKNEGDIGGSGQIDYLKIRLPKIVLYQNGSTKKMVNKVVYSSGLECVLVILECEVTPSSDEHFQLSKLTNLFSAYKALT</sequence>
<proteinExistence type="predicted"/>
<keyword evidence="2" id="KW-1185">Reference proteome</keyword>
<organism evidence="1 2">
    <name type="scientific">Brachionus plicatilis</name>
    <name type="common">Marine rotifer</name>
    <name type="synonym">Brachionus muelleri</name>
    <dbReference type="NCBI Taxonomy" id="10195"/>
    <lineage>
        <taxon>Eukaryota</taxon>
        <taxon>Metazoa</taxon>
        <taxon>Spiralia</taxon>
        <taxon>Gnathifera</taxon>
        <taxon>Rotifera</taxon>
        <taxon>Eurotatoria</taxon>
        <taxon>Monogononta</taxon>
        <taxon>Pseudotrocha</taxon>
        <taxon>Ploima</taxon>
        <taxon>Brachionidae</taxon>
        <taxon>Brachionus</taxon>
    </lineage>
</organism>
<dbReference type="Proteomes" id="UP000276133">
    <property type="component" value="Unassembled WGS sequence"/>
</dbReference>
<comment type="caution">
    <text evidence="1">The sequence shown here is derived from an EMBL/GenBank/DDBJ whole genome shotgun (WGS) entry which is preliminary data.</text>
</comment>
<evidence type="ECO:0000313" key="2">
    <source>
        <dbReference type="Proteomes" id="UP000276133"/>
    </source>
</evidence>
<reference evidence="1 2" key="1">
    <citation type="journal article" date="2018" name="Sci. Rep.">
        <title>Genomic signatures of local adaptation to the degree of environmental predictability in rotifers.</title>
        <authorList>
            <person name="Franch-Gras L."/>
            <person name="Hahn C."/>
            <person name="Garcia-Roger E.M."/>
            <person name="Carmona M.J."/>
            <person name="Serra M."/>
            <person name="Gomez A."/>
        </authorList>
    </citation>
    <scope>NUCLEOTIDE SEQUENCE [LARGE SCALE GENOMIC DNA]</scope>
    <source>
        <strain evidence="1">HYR1</strain>
    </source>
</reference>
<accession>A0A3M7RV94</accession>
<name>A0A3M7RV94_BRAPC</name>
<evidence type="ECO:0000313" key="1">
    <source>
        <dbReference type="EMBL" id="RNA27258.1"/>
    </source>
</evidence>
<dbReference type="EMBL" id="REGN01002574">
    <property type="protein sequence ID" value="RNA27258.1"/>
    <property type="molecule type" value="Genomic_DNA"/>
</dbReference>
<gene>
    <name evidence="1" type="ORF">BpHYR1_021756</name>
</gene>
<feature type="non-terminal residue" evidence="1">
    <location>
        <position position="1"/>
    </location>
</feature>